<keyword evidence="2" id="KW-0732">Signal</keyword>
<evidence type="ECO:0000256" key="2">
    <source>
        <dbReference type="SAM" id="SignalP"/>
    </source>
</evidence>
<feature type="chain" id="PRO_5032632437" evidence="2">
    <location>
        <begin position="27"/>
        <end position="145"/>
    </location>
</feature>
<evidence type="ECO:0000256" key="1">
    <source>
        <dbReference type="SAM" id="MobiDB-lite"/>
    </source>
</evidence>
<protein>
    <submittedName>
        <fullName evidence="3">Uncharacterized protein</fullName>
    </submittedName>
</protein>
<organism evidence="3 4">
    <name type="scientific">Vanilla planifolia</name>
    <name type="common">Vanilla</name>
    <dbReference type="NCBI Taxonomy" id="51239"/>
    <lineage>
        <taxon>Eukaryota</taxon>
        <taxon>Viridiplantae</taxon>
        <taxon>Streptophyta</taxon>
        <taxon>Embryophyta</taxon>
        <taxon>Tracheophyta</taxon>
        <taxon>Spermatophyta</taxon>
        <taxon>Magnoliopsida</taxon>
        <taxon>Liliopsida</taxon>
        <taxon>Asparagales</taxon>
        <taxon>Orchidaceae</taxon>
        <taxon>Vanilloideae</taxon>
        <taxon>Vanilleae</taxon>
        <taxon>Vanilla</taxon>
    </lineage>
</organism>
<accession>A0A835QCF4</accession>
<dbReference type="EMBL" id="JADCNM010000010">
    <property type="protein sequence ID" value="KAG0465252.1"/>
    <property type="molecule type" value="Genomic_DNA"/>
</dbReference>
<feature type="signal peptide" evidence="2">
    <location>
        <begin position="1"/>
        <end position="26"/>
    </location>
</feature>
<evidence type="ECO:0000313" key="4">
    <source>
        <dbReference type="Proteomes" id="UP000639772"/>
    </source>
</evidence>
<proteinExistence type="predicted"/>
<name>A0A835QCF4_VANPL</name>
<sequence>MVCVSFTGLLLGVLFSFLAVEHFTAAGRHASVMATGVTPGVHEIKGLHVGDNFRMGSKKSLGIMQRKMRASVSREGNEKIMSTGTKSSLGGAGHLDDPHEGMGKLSIGCKMSGFRVIHPTNVKLVGQVPFNADYYTPQTHPSRHN</sequence>
<evidence type="ECO:0000313" key="3">
    <source>
        <dbReference type="EMBL" id="KAG0465252.1"/>
    </source>
</evidence>
<dbReference type="Proteomes" id="UP000639772">
    <property type="component" value="Chromosome 10"/>
</dbReference>
<feature type="region of interest" description="Disordered" evidence="1">
    <location>
        <begin position="72"/>
        <end position="93"/>
    </location>
</feature>
<gene>
    <name evidence="3" type="ORF">HPP92_019416</name>
</gene>
<dbReference type="AlphaFoldDB" id="A0A835QCF4"/>
<dbReference type="OrthoDB" id="787090at2759"/>
<reference evidence="3 4" key="1">
    <citation type="journal article" date="2020" name="Nat. Food">
        <title>A phased Vanilla planifolia genome enables genetic improvement of flavour and production.</title>
        <authorList>
            <person name="Hasing T."/>
            <person name="Tang H."/>
            <person name="Brym M."/>
            <person name="Khazi F."/>
            <person name="Huang T."/>
            <person name="Chambers A.H."/>
        </authorList>
    </citation>
    <scope>NUCLEOTIDE SEQUENCE [LARGE SCALE GENOMIC DNA]</scope>
    <source>
        <tissue evidence="3">Leaf</tissue>
    </source>
</reference>
<comment type="caution">
    <text evidence="3">The sequence shown here is derived from an EMBL/GenBank/DDBJ whole genome shotgun (WGS) entry which is preliminary data.</text>
</comment>